<feature type="chain" id="PRO_5018978245" description="GH18 domain-containing protein" evidence="2">
    <location>
        <begin position="23"/>
        <end position="371"/>
    </location>
</feature>
<dbReference type="PANTHER" id="PTHR42976:SF1">
    <property type="entry name" value="GH18 DOMAIN-CONTAINING PROTEIN-RELATED"/>
    <property type="match status" value="1"/>
</dbReference>
<dbReference type="CDD" id="cd06543">
    <property type="entry name" value="GH18_PF-ChiA-like"/>
    <property type="match status" value="1"/>
</dbReference>
<proteinExistence type="predicted"/>
<name>A0A443R9F0_9ACAR</name>
<dbReference type="PANTHER" id="PTHR42976">
    <property type="entry name" value="BIFUNCTIONAL CHITINASE/LYSOZYME-RELATED"/>
    <property type="match status" value="1"/>
</dbReference>
<dbReference type="AlphaFoldDB" id="A0A443R9F0"/>
<sequence length="371" mass="40359">MKHLFGVFTIFYLFFLAKCALSDHPSVAPYIDIVMGKPKLIDVYKATGQNAFTLAFVLGSGCNPKWGGISDLDDPEIIKNIRDFQAVNGTVIVATGGALGPYLENSCSTVDSLTKAYMKILDTIKTNHIDIDIEASVPVDIVTKSLAKVKRQREGTTVSFTLMVQGDDYGLTPTLGVEVLKKAKENGLEVDMVNPMTMEFGSNMPTWGEAVISASKATLAQMKNVWPEKSDAELRKMLGVTPMIGRNFNRKIFSISDAKLLIDWAAANAIGMLAFWSVGRDNGGCPGGGVSPTCSSIAQSEYEFTKLFKTFEEKKASSPGPSNPEVATIGPEPIQTSKPAGKECRGKKEGFDKWCKDNCPRNFCPEEFCIC</sequence>
<evidence type="ECO:0008006" key="5">
    <source>
        <dbReference type="Google" id="ProtNLM"/>
    </source>
</evidence>
<keyword evidence="4" id="KW-1185">Reference proteome</keyword>
<gene>
    <name evidence="3" type="ORF">B4U79_02241</name>
</gene>
<dbReference type="OrthoDB" id="6501919at2759"/>
<dbReference type="Proteomes" id="UP000285301">
    <property type="component" value="Unassembled WGS sequence"/>
</dbReference>
<dbReference type="Gene3D" id="3.20.20.80">
    <property type="entry name" value="Glycosidases"/>
    <property type="match status" value="1"/>
</dbReference>
<evidence type="ECO:0000313" key="3">
    <source>
        <dbReference type="EMBL" id="RWS11907.1"/>
    </source>
</evidence>
<protein>
    <recommendedName>
        <fullName evidence="5">GH18 domain-containing protein</fullName>
    </recommendedName>
</protein>
<reference evidence="3 4" key="1">
    <citation type="journal article" date="2018" name="Gigascience">
        <title>Genomes of trombidid mites reveal novel predicted allergens and laterally-transferred genes associated with secondary metabolism.</title>
        <authorList>
            <person name="Dong X."/>
            <person name="Chaisiri K."/>
            <person name="Xia D."/>
            <person name="Armstrong S.D."/>
            <person name="Fang Y."/>
            <person name="Donnelly M.J."/>
            <person name="Kadowaki T."/>
            <person name="McGarry J.W."/>
            <person name="Darby A.C."/>
            <person name="Makepeace B.L."/>
        </authorList>
    </citation>
    <scope>NUCLEOTIDE SEQUENCE [LARGE SCALE GENOMIC DNA]</scope>
    <source>
        <strain evidence="3">UoL-WK</strain>
    </source>
</reference>
<evidence type="ECO:0000256" key="1">
    <source>
        <dbReference type="SAM" id="MobiDB-lite"/>
    </source>
</evidence>
<feature type="region of interest" description="Disordered" evidence="1">
    <location>
        <begin position="314"/>
        <end position="344"/>
    </location>
</feature>
<dbReference type="InterPro" id="IPR052750">
    <property type="entry name" value="GH18_Chitinase"/>
</dbReference>
<keyword evidence="2" id="KW-0732">Signal</keyword>
<dbReference type="SUPFAM" id="SSF51445">
    <property type="entry name" value="(Trans)glycosidases"/>
    <property type="match status" value="1"/>
</dbReference>
<dbReference type="STRING" id="1965070.A0A443R9F0"/>
<feature type="signal peptide" evidence="2">
    <location>
        <begin position="1"/>
        <end position="22"/>
    </location>
</feature>
<dbReference type="EMBL" id="NCKU01001526">
    <property type="protein sequence ID" value="RWS11907.1"/>
    <property type="molecule type" value="Genomic_DNA"/>
</dbReference>
<accession>A0A443R9F0</accession>
<evidence type="ECO:0000256" key="2">
    <source>
        <dbReference type="SAM" id="SignalP"/>
    </source>
</evidence>
<evidence type="ECO:0000313" key="4">
    <source>
        <dbReference type="Proteomes" id="UP000285301"/>
    </source>
</evidence>
<organism evidence="3 4">
    <name type="scientific">Dinothrombium tinctorium</name>
    <dbReference type="NCBI Taxonomy" id="1965070"/>
    <lineage>
        <taxon>Eukaryota</taxon>
        <taxon>Metazoa</taxon>
        <taxon>Ecdysozoa</taxon>
        <taxon>Arthropoda</taxon>
        <taxon>Chelicerata</taxon>
        <taxon>Arachnida</taxon>
        <taxon>Acari</taxon>
        <taxon>Acariformes</taxon>
        <taxon>Trombidiformes</taxon>
        <taxon>Prostigmata</taxon>
        <taxon>Anystina</taxon>
        <taxon>Parasitengona</taxon>
        <taxon>Trombidioidea</taxon>
        <taxon>Trombidiidae</taxon>
        <taxon>Dinothrombium</taxon>
    </lineage>
</organism>
<dbReference type="InterPro" id="IPR017853">
    <property type="entry name" value="GH"/>
</dbReference>
<comment type="caution">
    <text evidence="3">The sequence shown here is derived from an EMBL/GenBank/DDBJ whole genome shotgun (WGS) entry which is preliminary data.</text>
</comment>